<evidence type="ECO:0000313" key="3">
    <source>
        <dbReference type="Proteomes" id="UP001142291"/>
    </source>
</evidence>
<reference evidence="2" key="2">
    <citation type="submission" date="2023-01" db="EMBL/GenBank/DDBJ databases">
        <authorList>
            <person name="Sun Q."/>
            <person name="Evtushenko L."/>
        </authorList>
    </citation>
    <scope>NUCLEOTIDE SEQUENCE</scope>
    <source>
        <strain evidence="2">VKM Ac-1940</strain>
    </source>
</reference>
<gene>
    <name evidence="2" type="ORF">GCM10017591_14460</name>
</gene>
<dbReference type="EMBL" id="BSER01000008">
    <property type="protein sequence ID" value="GLJ95384.1"/>
    <property type="molecule type" value="Genomic_DNA"/>
</dbReference>
<reference evidence="2" key="1">
    <citation type="journal article" date="2014" name="Int. J. Syst. Evol. Microbiol.">
        <title>Complete genome sequence of Corynebacterium casei LMG S-19264T (=DSM 44701T), isolated from a smear-ripened cheese.</title>
        <authorList>
            <consortium name="US DOE Joint Genome Institute (JGI-PGF)"/>
            <person name="Walter F."/>
            <person name="Albersmeier A."/>
            <person name="Kalinowski J."/>
            <person name="Ruckert C."/>
        </authorList>
    </citation>
    <scope>NUCLEOTIDE SEQUENCE</scope>
    <source>
        <strain evidence="2">VKM Ac-1940</strain>
    </source>
</reference>
<dbReference type="GO" id="GO:0016779">
    <property type="term" value="F:nucleotidyltransferase activity"/>
    <property type="evidence" value="ECO:0007669"/>
    <property type="project" value="UniProtKB-ARBA"/>
</dbReference>
<dbReference type="Proteomes" id="UP001142291">
    <property type="component" value="Unassembled WGS sequence"/>
</dbReference>
<comment type="caution">
    <text evidence="2">The sequence shown here is derived from an EMBL/GenBank/DDBJ whole genome shotgun (WGS) entry which is preliminary data.</text>
</comment>
<dbReference type="AlphaFoldDB" id="A0A9W6M5H9"/>
<evidence type="ECO:0000259" key="1">
    <source>
        <dbReference type="Pfam" id="PF12804"/>
    </source>
</evidence>
<accession>A0A9W6M5H9</accession>
<dbReference type="Gene3D" id="3.90.550.10">
    <property type="entry name" value="Spore Coat Polysaccharide Biosynthesis Protein SpsA, Chain A"/>
    <property type="match status" value="1"/>
</dbReference>
<proteinExistence type="predicted"/>
<name>A0A9W6M5H9_9MICO</name>
<dbReference type="RefSeq" id="WP_204964859.1">
    <property type="nucleotide sequence ID" value="NZ_BAAAUR010000011.1"/>
</dbReference>
<protein>
    <submittedName>
        <fullName evidence="2">Molybdopterin-guanine dinucleotide biosynthesis protein MobA</fullName>
    </submittedName>
</protein>
<feature type="domain" description="MobA-like NTP transferase" evidence="1">
    <location>
        <begin position="5"/>
        <end position="164"/>
    </location>
</feature>
<dbReference type="PANTHER" id="PTHR43777:SF1">
    <property type="entry name" value="MOLYBDENUM COFACTOR CYTIDYLYLTRANSFERASE"/>
    <property type="match status" value="1"/>
</dbReference>
<keyword evidence="3" id="KW-1185">Reference proteome</keyword>
<organism evidence="2 3">
    <name type="scientific">Microbacterium dextranolyticum</name>
    <dbReference type="NCBI Taxonomy" id="36806"/>
    <lineage>
        <taxon>Bacteria</taxon>
        <taxon>Bacillati</taxon>
        <taxon>Actinomycetota</taxon>
        <taxon>Actinomycetes</taxon>
        <taxon>Micrococcales</taxon>
        <taxon>Microbacteriaceae</taxon>
        <taxon>Microbacterium</taxon>
    </lineage>
</organism>
<evidence type="ECO:0000313" key="2">
    <source>
        <dbReference type="EMBL" id="GLJ95384.1"/>
    </source>
</evidence>
<dbReference type="InterPro" id="IPR025877">
    <property type="entry name" value="MobA-like_NTP_Trfase"/>
</dbReference>
<dbReference type="PANTHER" id="PTHR43777">
    <property type="entry name" value="MOLYBDENUM COFACTOR CYTIDYLYLTRANSFERASE"/>
    <property type="match status" value="1"/>
</dbReference>
<sequence>MTTCGIVLAAGAGTRFGGPKGLARAGDGTPWVATVVRTLRDAGCDPVIVVVGAAADAVAALVPAGAVVAPAEDWSDGLSASVRAGLSAAAETPAEAALIVPVDVPDLTASACRRVMAGAGRASLRRARYEGAPGHPVLIGRDHWYRVAAELTGDRGAGAYLRDHVADAVECADLWHGQDVDHRAAPA</sequence>
<dbReference type="InterPro" id="IPR029044">
    <property type="entry name" value="Nucleotide-diphossugar_trans"/>
</dbReference>
<dbReference type="SUPFAM" id="SSF53448">
    <property type="entry name" value="Nucleotide-diphospho-sugar transferases"/>
    <property type="match status" value="1"/>
</dbReference>
<dbReference type="Pfam" id="PF12804">
    <property type="entry name" value="NTP_transf_3"/>
    <property type="match status" value="1"/>
</dbReference>